<dbReference type="OrthoDB" id="2598322at2"/>
<dbReference type="AlphaFoldDB" id="A0A5R9GCB6"/>
<evidence type="ECO:0000313" key="1">
    <source>
        <dbReference type="EMBL" id="TLS54112.1"/>
    </source>
</evidence>
<dbReference type="Proteomes" id="UP000309676">
    <property type="component" value="Unassembled WGS sequence"/>
</dbReference>
<accession>A0A5R9GCB6</accession>
<comment type="caution">
    <text evidence="1">The sequence shown here is derived from an EMBL/GenBank/DDBJ whole genome shotgun (WGS) entry which is preliminary data.</text>
</comment>
<dbReference type="EMBL" id="VCIW01000001">
    <property type="protein sequence ID" value="TLS54112.1"/>
    <property type="molecule type" value="Genomic_DNA"/>
</dbReference>
<gene>
    <name evidence="1" type="ORF">FE782_01845</name>
</gene>
<dbReference type="RefSeq" id="WP_138191903.1">
    <property type="nucleotide sequence ID" value="NZ_VCIW01000001.1"/>
</dbReference>
<sequence>MQLDLIRVFEGYVRNYHTFNLSVHHGKHSFTMTEIEYFSRLGSMLGYYPFTEDTCNGKRRAMDLTWWGSYSYEDDYWHDFALHLERENYFKKDEETLDKLFADAEVTPRHAIGILNVRNGARADELLKIAKSMCKLDEALLVFRTYSSGKRQPFFDEVRAYRLRKSKLVDERRASVTSIDGTLFMKLAE</sequence>
<organism evidence="1 2">
    <name type="scientific">Paenibacillus antri</name>
    <dbReference type="NCBI Taxonomy" id="2582848"/>
    <lineage>
        <taxon>Bacteria</taxon>
        <taxon>Bacillati</taxon>
        <taxon>Bacillota</taxon>
        <taxon>Bacilli</taxon>
        <taxon>Bacillales</taxon>
        <taxon>Paenibacillaceae</taxon>
        <taxon>Paenibacillus</taxon>
    </lineage>
</organism>
<keyword evidence="2" id="KW-1185">Reference proteome</keyword>
<proteinExistence type="predicted"/>
<name>A0A5R9GCB6_9BACL</name>
<protein>
    <submittedName>
        <fullName evidence="1">Uncharacterized protein</fullName>
    </submittedName>
</protein>
<reference evidence="1 2" key="1">
    <citation type="submission" date="2019-05" db="EMBL/GenBank/DDBJ databases">
        <authorList>
            <person name="Narsing Rao M.P."/>
            <person name="Li W.J."/>
        </authorList>
    </citation>
    <scope>NUCLEOTIDE SEQUENCE [LARGE SCALE GENOMIC DNA]</scope>
    <source>
        <strain evidence="1 2">SYSU_K30003</strain>
    </source>
</reference>
<evidence type="ECO:0000313" key="2">
    <source>
        <dbReference type="Proteomes" id="UP000309676"/>
    </source>
</evidence>